<protein>
    <submittedName>
        <fullName evidence="1">Uncharacterized protein</fullName>
    </submittedName>
</protein>
<evidence type="ECO:0000313" key="1">
    <source>
        <dbReference type="EMBL" id="CAH2039657.1"/>
    </source>
</evidence>
<sequence length="124" mass="13466">MVKLWYMSHSWTKTSSVQRASGHSQPRGLHISRISILARGYCEDRSQFVFACFLALAAAKPGVLPVAYTAPLAAYTAPVAAAYTAPVAAAYTAPLAYSAYSAYTAPVAYSAYTYASPYSYYLRR</sequence>
<organism evidence="1 2">
    <name type="scientific">Iphiclides podalirius</name>
    <name type="common">scarce swallowtail</name>
    <dbReference type="NCBI Taxonomy" id="110791"/>
    <lineage>
        <taxon>Eukaryota</taxon>
        <taxon>Metazoa</taxon>
        <taxon>Ecdysozoa</taxon>
        <taxon>Arthropoda</taxon>
        <taxon>Hexapoda</taxon>
        <taxon>Insecta</taxon>
        <taxon>Pterygota</taxon>
        <taxon>Neoptera</taxon>
        <taxon>Endopterygota</taxon>
        <taxon>Lepidoptera</taxon>
        <taxon>Glossata</taxon>
        <taxon>Ditrysia</taxon>
        <taxon>Papilionoidea</taxon>
        <taxon>Papilionidae</taxon>
        <taxon>Papilioninae</taxon>
        <taxon>Iphiclides</taxon>
    </lineage>
</organism>
<reference evidence="1" key="1">
    <citation type="submission" date="2022-03" db="EMBL/GenBank/DDBJ databases">
        <authorList>
            <person name="Martin H S."/>
        </authorList>
    </citation>
    <scope>NUCLEOTIDE SEQUENCE</scope>
</reference>
<name>A0ABN8HQ35_9NEOP</name>
<accession>A0ABN8HQ35</accession>
<dbReference type="Proteomes" id="UP000837857">
    <property type="component" value="Chromosome 11"/>
</dbReference>
<evidence type="ECO:0000313" key="2">
    <source>
        <dbReference type="Proteomes" id="UP000837857"/>
    </source>
</evidence>
<feature type="non-terminal residue" evidence="1">
    <location>
        <position position="1"/>
    </location>
</feature>
<keyword evidence="2" id="KW-1185">Reference proteome</keyword>
<gene>
    <name evidence="1" type="ORF">IPOD504_LOCUS1862</name>
</gene>
<dbReference type="EMBL" id="OW152823">
    <property type="protein sequence ID" value="CAH2039657.1"/>
    <property type="molecule type" value="Genomic_DNA"/>
</dbReference>
<proteinExistence type="predicted"/>